<name>A0A370L3I8_9HYPH</name>
<feature type="transmembrane region" description="Helical" evidence="1">
    <location>
        <begin position="144"/>
        <end position="165"/>
    </location>
</feature>
<keyword evidence="1" id="KW-0472">Membrane</keyword>
<dbReference type="RefSeq" id="WP_114830564.1">
    <property type="nucleotide sequence ID" value="NZ_QQTO01000012.1"/>
</dbReference>
<feature type="chain" id="PRO_5030068331" evidence="2">
    <location>
        <begin position="24"/>
        <end position="193"/>
    </location>
</feature>
<dbReference type="Pfam" id="PF04955">
    <property type="entry name" value="HupE_UreJ"/>
    <property type="match status" value="1"/>
</dbReference>
<feature type="signal peptide" evidence="2">
    <location>
        <begin position="1"/>
        <end position="23"/>
    </location>
</feature>
<keyword evidence="1" id="KW-0812">Transmembrane</keyword>
<keyword evidence="1" id="KW-1133">Transmembrane helix</keyword>
<proteinExistence type="predicted"/>
<dbReference type="InterPro" id="IPR007038">
    <property type="entry name" value="HupE_UreJ"/>
</dbReference>
<keyword evidence="4" id="KW-1185">Reference proteome</keyword>
<feature type="transmembrane region" description="Helical" evidence="1">
    <location>
        <begin position="91"/>
        <end position="108"/>
    </location>
</feature>
<accession>A0A370L3I8</accession>
<dbReference type="EMBL" id="QQTP01000009">
    <property type="protein sequence ID" value="RDJ22953.1"/>
    <property type="molecule type" value="Genomic_DNA"/>
</dbReference>
<dbReference type="OrthoDB" id="9808192at2"/>
<evidence type="ECO:0000313" key="3">
    <source>
        <dbReference type="EMBL" id="RDJ22953.1"/>
    </source>
</evidence>
<evidence type="ECO:0000256" key="2">
    <source>
        <dbReference type="SAM" id="SignalP"/>
    </source>
</evidence>
<keyword evidence="2" id="KW-0732">Signal</keyword>
<gene>
    <name evidence="3" type="ORF">DWE98_17455</name>
</gene>
<dbReference type="Proteomes" id="UP000255207">
    <property type="component" value="Unassembled WGS sequence"/>
</dbReference>
<organism evidence="3 4">
    <name type="scientific">Bosea caraganae</name>
    <dbReference type="NCBI Taxonomy" id="2763117"/>
    <lineage>
        <taxon>Bacteria</taxon>
        <taxon>Pseudomonadati</taxon>
        <taxon>Pseudomonadota</taxon>
        <taxon>Alphaproteobacteria</taxon>
        <taxon>Hyphomicrobiales</taxon>
        <taxon>Boseaceae</taxon>
        <taxon>Bosea</taxon>
    </lineage>
</organism>
<protein>
    <submittedName>
        <fullName evidence="3">Urease accessory protein</fullName>
    </submittedName>
</protein>
<reference evidence="4" key="1">
    <citation type="submission" date="2018-07" db="EMBL/GenBank/DDBJ databases">
        <authorList>
            <person name="Safronova V.I."/>
            <person name="Chirak E.R."/>
            <person name="Sazanova A.L."/>
        </authorList>
    </citation>
    <scope>NUCLEOTIDE SEQUENCE [LARGE SCALE GENOMIC DNA]</scope>
    <source>
        <strain evidence="4">RCAM04685</strain>
    </source>
</reference>
<feature type="transmembrane region" description="Helical" evidence="1">
    <location>
        <begin position="174"/>
        <end position="192"/>
    </location>
</feature>
<evidence type="ECO:0000256" key="1">
    <source>
        <dbReference type="SAM" id="Phobius"/>
    </source>
</evidence>
<evidence type="ECO:0000313" key="4">
    <source>
        <dbReference type="Proteomes" id="UP000255207"/>
    </source>
</evidence>
<comment type="caution">
    <text evidence="3">The sequence shown here is derived from an EMBL/GenBank/DDBJ whole genome shotgun (WGS) entry which is preliminary data.</text>
</comment>
<feature type="transmembrane region" description="Helical" evidence="1">
    <location>
        <begin position="115"/>
        <end position="132"/>
    </location>
</feature>
<sequence length="193" mass="18914">MTKRITGALALLLTMAAAAPALAHTGHGSVDGFAHGLLHPLTGLDHILAMVAVGLWAGLVGGKARIAYPVAFVGMMVAAGIWGMSGVALPGVEIGIAISVVMLGLAITFRLSPPLAAGTLACGLFAIFHGFAHGAELPENASGFSYALGFIVATAALHGVGLVLASGLAARAPLLARVAGGGLVLAGVAILAG</sequence>
<dbReference type="PIRSF" id="PIRSF016919">
    <property type="entry name" value="HupE_UreJ"/>
    <property type="match status" value="1"/>
</dbReference>
<dbReference type="AlphaFoldDB" id="A0A370L3I8"/>
<feature type="transmembrane region" description="Helical" evidence="1">
    <location>
        <begin position="39"/>
        <end position="59"/>
    </location>
</feature>
<feature type="transmembrane region" description="Helical" evidence="1">
    <location>
        <begin position="66"/>
        <end position="85"/>
    </location>
</feature>